<evidence type="ECO:0000313" key="4">
    <source>
        <dbReference type="Proteomes" id="UP000618445"/>
    </source>
</evidence>
<dbReference type="InterPro" id="IPR011008">
    <property type="entry name" value="Dimeric_a/b-barrel"/>
</dbReference>
<name>A0ABR8CGN0_9CYAN</name>
<dbReference type="InterPro" id="IPR005545">
    <property type="entry name" value="YCII"/>
</dbReference>
<dbReference type="Proteomes" id="UP000618445">
    <property type="component" value="Unassembled WGS sequence"/>
</dbReference>
<keyword evidence="4" id="KW-1185">Reference proteome</keyword>
<dbReference type="EMBL" id="JACJQY010000070">
    <property type="protein sequence ID" value="MBD2319869.1"/>
    <property type="molecule type" value="Genomic_DNA"/>
</dbReference>
<protein>
    <submittedName>
        <fullName evidence="3">YciI family protein</fullName>
    </submittedName>
</protein>
<dbReference type="RefSeq" id="WP_190582310.1">
    <property type="nucleotide sequence ID" value="NZ_CAWPQU010000068.1"/>
</dbReference>
<dbReference type="SUPFAM" id="SSF54909">
    <property type="entry name" value="Dimeric alpha+beta barrel"/>
    <property type="match status" value="1"/>
</dbReference>
<dbReference type="PANTHER" id="PTHR35174:SF3">
    <property type="entry name" value="BLL7171 PROTEIN"/>
    <property type="match status" value="1"/>
</dbReference>
<sequence length="111" mass="11995">MKYAILVYETEQDIRDRPQTMPAYSAYSQALAEAGVAAGGAALHPSHTATTIRLQNGQRNVQDGPYADTKEQLGGMFIIDVPDLDTAMDWAARCPAASNCAVEVRPLLPMN</sequence>
<reference evidence="3 4" key="1">
    <citation type="journal article" date="2020" name="ISME J.">
        <title>Comparative genomics reveals insights into cyanobacterial evolution and habitat adaptation.</title>
        <authorList>
            <person name="Chen M.Y."/>
            <person name="Teng W.K."/>
            <person name="Zhao L."/>
            <person name="Hu C.X."/>
            <person name="Zhou Y.K."/>
            <person name="Han B.P."/>
            <person name="Song L.R."/>
            <person name="Shu W.S."/>
        </authorList>
    </citation>
    <scope>NUCLEOTIDE SEQUENCE [LARGE SCALE GENOMIC DNA]</scope>
    <source>
        <strain evidence="3 4">FACHB-1050</strain>
    </source>
</reference>
<evidence type="ECO:0000259" key="2">
    <source>
        <dbReference type="Pfam" id="PF03795"/>
    </source>
</evidence>
<evidence type="ECO:0000256" key="1">
    <source>
        <dbReference type="ARBA" id="ARBA00007689"/>
    </source>
</evidence>
<organism evidence="3 4">
    <name type="scientific">Phormidium tenue FACHB-1050</name>
    <dbReference type="NCBI Taxonomy" id="2692857"/>
    <lineage>
        <taxon>Bacteria</taxon>
        <taxon>Bacillati</taxon>
        <taxon>Cyanobacteriota</taxon>
        <taxon>Cyanophyceae</taxon>
        <taxon>Oscillatoriophycideae</taxon>
        <taxon>Oscillatoriales</taxon>
        <taxon>Oscillatoriaceae</taxon>
        <taxon>Phormidium</taxon>
    </lineage>
</organism>
<proteinExistence type="inferred from homology"/>
<dbReference type="Gene3D" id="3.30.70.1060">
    <property type="entry name" value="Dimeric alpha+beta barrel"/>
    <property type="match status" value="1"/>
</dbReference>
<comment type="similarity">
    <text evidence="1">Belongs to the YciI family.</text>
</comment>
<accession>A0ABR8CGN0</accession>
<gene>
    <name evidence="3" type="ORF">H6G05_23900</name>
</gene>
<feature type="domain" description="YCII-related" evidence="2">
    <location>
        <begin position="1"/>
        <end position="111"/>
    </location>
</feature>
<dbReference type="PANTHER" id="PTHR35174">
    <property type="entry name" value="BLL7171 PROTEIN-RELATED"/>
    <property type="match status" value="1"/>
</dbReference>
<dbReference type="Pfam" id="PF03795">
    <property type="entry name" value="YCII"/>
    <property type="match status" value="1"/>
</dbReference>
<evidence type="ECO:0000313" key="3">
    <source>
        <dbReference type="EMBL" id="MBD2319869.1"/>
    </source>
</evidence>
<comment type="caution">
    <text evidence="3">The sequence shown here is derived from an EMBL/GenBank/DDBJ whole genome shotgun (WGS) entry which is preliminary data.</text>
</comment>